<name>A0A4R2HGU5_9ACTN</name>
<dbReference type="Gene3D" id="2.30.110.10">
    <property type="entry name" value="Electron Transport, Fmn-binding Protein, Chain A"/>
    <property type="match status" value="1"/>
</dbReference>
<organism evidence="1 2">
    <name type="scientific">Kribbella steppae</name>
    <dbReference type="NCBI Taxonomy" id="2512223"/>
    <lineage>
        <taxon>Bacteria</taxon>
        <taxon>Bacillati</taxon>
        <taxon>Actinomycetota</taxon>
        <taxon>Actinomycetes</taxon>
        <taxon>Propionibacteriales</taxon>
        <taxon>Kribbellaceae</taxon>
        <taxon>Kribbella</taxon>
    </lineage>
</organism>
<accession>A0A4R2HGU5</accession>
<sequence>MPDRLTVAAREAFLSDVRIGVLSVASDRPDRAPISAPVWYDYSPETGIVTIMMNAKSRKGVALEAAQRFVLVVQSEALPYRYVTVEGPLTEVRRPDTEKDLLPLAVRYLGEEGGRAYAKGWEEAGAADTDLVYVMKPTHWNTADFSNDLA</sequence>
<dbReference type="EMBL" id="SLWN01000007">
    <property type="protein sequence ID" value="TCO26193.1"/>
    <property type="molecule type" value="Genomic_DNA"/>
</dbReference>
<gene>
    <name evidence="1" type="ORF">EV652_10784</name>
</gene>
<dbReference type="Proteomes" id="UP000294508">
    <property type="component" value="Unassembled WGS sequence"/>
</dbReference>
<dbReference type="InterPro" id="IPR012349">
    <property type="entry name" value="Split_barrel_FMN-bd"/>
</dbReference>
<dbReference type="SUPFAM" id="SSF50475">
    <property type="entry name" value="FMN-binding split barrel"/>
    <property type="match status" value="1"/>
</dbReference>
<dbReference type="RefSeq" id="WP_158441207.1">
    <property type="nucleotide sequence ID" value="NZ_SLWN01000007.1"/>
</dbReference>
<reference evidence="1 2" key="1">
    <citation type="journal article" date="2015" name="Stand. Genomic Sci.">
        <title>Genomic Encyclopedia of Bacterial and Archaeal Type Strains, Phase III: the genomes of soil and plant-associated and newly described type strains.</title>
        <authorList>
            <person name="Whitman W.B."/>
            <person name="Woyke T."/>
            <person name="Klenk H.P."/>
            <person name="Zhou Y."/>
            <person name="Lilburn T.G."/>
            <person name="Beck B.J."/>
            <person name="De Vos P."/>
            <person name="Vandamme P."/>
            <person name="Eisen J.A."/>
            <person name="Garrity G."/>
            <person name="Hugenholtz P."/>
            <person name="Kyrpides N.C."/>
        </authorList>
    </citation>
    <scope>NUCLEOTIDE SEQUENCE [LARGE SCALE GENOMIC DNA]</scope>
    <source>
        <strain evidence="1 2">VKM Ac-2572</strain>
    </source>
</reference>
<proteinExistence type="predicted"/>
<dbReference type="AlphaFoldDB" id="A0A4R2HGU5"/>
<evidence type="ECO:0000313" key="2">
    <source>
        <dbReference type="Proteomes" id="UP000294508"/>
    </source>
</evidence>
<comment type="caution">
    <text evidence="1">The sequence shown here is derived from an EMBL/GenBank/DDBJ whole genome shotgun (WGS) entry which is preliminary data.</text>
</comment>
<evidence type="ECO:0000313" key="1">
    <source>
        <dbReference type="EMBL" id="TCO26193.1"/>
    </source>
</evidence>
<keyword evidence="2" id="KW-1185">Reference proteome</keyword>
<protein>
    <submittedName>
        <fullName evidence="1">Uncharacterized protein</fullName>
    </submittedName>
</protein>
<dbReference type="OrthoDB" id="5242787at2"/>